<dbReference type="InterPro" id="IPR045397">
    <property type="entry name" value="TumE-like"/>
</dbReference>
<proteinExistence type="predicted"/>
<dbReference type="AlphaFoldDB" id="A5GC63"/>
<evidence type="ECO:0000313" key="2">
    <source>
        <dbReference type="Proteomes" id="UP000006695"/>
    </source>
</evidence>
<accession>A5GC63</accession>
<keyword evidence="2" id="KW-1185">Reference proteome</keyword>
<evidence type="ECO:0000313" key="1">
    <source>
        <dbReference type="EMBL" id="ABQ24826.1"/>
    </source>
</evidence>
<dbReference type="Proteomes" id="UP000006695">
    <property type="component" value="Chromosome"/>
</dbReference>
<dbReference type="KEGG" id="gur:Gura_0614"/>
<dbReference type="RefSeq" id="WP_011937551.1">
    <property type="nucleotide sequence ID" value="NC_009483.1"/>
</dbReference>
<dbReference type="HOGENOM" id="CLU_166635_0_0_7"/>
<dbReference type="STRING" id="351605.Gura_0614"/>
<name>A5GC63_GEOUR</name>
<dbReference type="Pfam" id="PF20126">
    <property type="entry name" value="TumE"/>
    <property type="match status" value="1"/>
</dbReference>
<gene>
    <name evidence="1" type="ordered locus">Gura_0614</name>
</gene>
<sequence>MSAKLMLNERHSLSEISFVEIVVWRLPLPLSGSHHDFKYRLALIVNGRCVLRYDNEAGKGDHRHKGEEEIPYFFTTPQALLYDFWQNVDNWRP</sequence>
<dbReference type="EMBL" id="CP000698">
    <property type="protein sequence ID" value="ABQ24826.1"/>
    <property type="molecule type" value="Genomic_DNA"/>
</dbReference>
<organism evidence="1 2">
    <name type="scientific">Geotalea uraniireducens (strain Rf4)</name>
    <name type="common">Geobacter uraniireducens</name>
    <dbReference type="NCBI Taxonomy" id="351605"/>
    <lineage>
        <taxon>Bacteria</taxon>
        <taxon>Pseudomonadati</taxon>
        <taxon>Thermodesulfobacteriota</taxon>
        <taxon>Desulfuromonadia</taxon>
        <taxon>Geobacterales</taxon>
        <taxon>Geobacteraceae</taxon>
        <taxon>Geotalea</taxon>
    </lineage>
</organism>
<reference evidence="1 2" key="1">
    <citation type="submission" date="2007-05" db="EMBL/GenBank/DDBJ databases">
        <title>Complete sequence of Geobacter uraniireducens Rf4.</title>
        <authorList>
            <consortium name="US DOE Joint Genome Institute"/>
            <person name="Copeland A."/>
            <person name="Lucas S."/>
            <person name="Lapidus A."/>
            <person name="Barry K."/>
            <person name="Detter J.C."/>
            <person name="Glavina del Rio T."/>
            <person name="Hammon N."/>
            <person name="Israni S."/>
            <person name="Dalin E."/>
            <person name="Tice H."/>
            <person name="Pitluck S."/>
            <person name="Chertkov O."/>
            <person name="Brettin T."/>
            <person name="Bruce D."/>
            <person name="Han C."/>
            <person name="Schmutz J."/>
            <person name="Larimer F."/>
            <person name="Land M."/>
            <person name="Hauser L."/>
            <person name="Kyrpides N."/>
            <person name="Mikhailova N."/>
            <person name="Shelobolina E."/>
            <person name="Aklujkar M."/>
            <person name="Lovley D."/>
            <person name="Richardson P."/>
        </authorList>
    </citation>
    <scope>NUCLEOTIDE SEQUENCE [LARGE SCALE GENOMIC DNA]</scope>
    <source>
        <strain evidence="1 2">Rf4</strain>
    </source>
</reference>
<protein>
    <submittedName>
        <fullName evidence="1">Uncharacterized protein</fullName>
    </submittedName>
</protein>